<name>A0A1E7ERD7_9STRA</name>
<dbReference type="Proteomes" id="UP000095751">
    <property type="component" value="Unassembled WGS sequence"/>
</dbReference>
<reference evidence="1 2" key="1">
    <citation type="submission" date="2016-09" db="EMBL/GenBank/DDBJ databases">
        <title>Extensive genetic diversity and differential bi-allelic expression allows diatom success in the polar Southern Ocean.</title>
        <authorList>
            <consortium name="DOE Joint Genome Institute"/>
            <person name="Mock T."/>
            <person name="Otillar R.P."/>
            <person name="Strauss J."/>
            <person name="Dupont C."/>
            <person name="Frickenhaus S."/>
            <person name="Maumus F."/>
            <person name="Mcmullan M."/>
            <person name="Sanges R."/>
            <person name="Schmutz J."/>
            <person name="Toseland A."/>
            <person name="Valas R."/>
            <person name="Veluchamy A."/>
            <person name="Ward B.J."/>
            <person name="Allen A."/>
            <person name="Barry K."/>
            <person name="Falciatore A."/>
            <person name="Ferrante M."/>
            <person name="Fortunato A.E."/>
            <person name="Gloeckner G."/>
            <person name="Gruber A."/>
            <person name="Hipkin R."/>
            <person name="Janech M."/>
            <person name="Kroth P."/>
            <person name="Leese F."/>
            <person name="Lindquist E."/>
            <person name="Lyon B.R."/>
            <person name="Martin J."/>
            <person name="Mayer C."/>
            <person name="Parker M."/>
            <person name="Quesneville H."/>
            <person name="Raymond J."/>
            <person name="Uhlig C."/>
            <person name="Valentin K.U."/>
            <person name="Worden A.Z."/>
            <person name="Armbrust E.V."/>
            <person name="Bowler C."/>
            <person name="Green B."/>
            <person name="Moulton V."/>
            <person name="Van Oosterhout C."/>
            <person name="Grigoriev I."/>
        </authorList>
    </citation>
    <scope>NUCLEOTIDE SEQUENCE [LARGE SCALE GENOMIC DNA]</scope>
    <source>
        <strain evidence="1 2">CCMP1102</strain>
    </source>
</reference>
<accession>A0A1E7ERD7</accession>
<evidence type="ECO:0000313" key="2">
    <source>
        <dbReference type="Proteomes" id="UP000095751"/>
    </source>
</evidence>
<dbReference type="KEGG" id="fcy:FRACYDRAFT_249745"/>
<organism evidence="1 2">
    <name type="scientific">Fragilariopsis cylindrus CCMP1102</name>
    <dbReference type="NCBI Taxonomy" id="635003"/>
    <lineage>
        <taxon>Eukaryota</taxon>
        <taxon>Sar</taxon>
        <taxon>Stramenopiles</taxon>
        <taxon>Ochrophyta</taxon>
        <taxon>Bacillariophyta</taxon>
        <taxon>Bacillariophyceae</taxon>
        <taxon>Bacillariophycidae</taxon>
        <taxon>Bacillariales</taxon>
        <taxon>Bacillariaceae</taxon>
        <taxon>Fragilariopsis</taxon>
    </lineage>
</organism>
<sequence>MKVHHQEDGINCMIADENNHLNFSQPPPRRPFAGQRMDVHGNLLPRYCLAPDTLGEIAVVPVRDENSQMIQGLVKAGKAYPVPIADEGVCQSFMNSTRLNKVEYAALYELKDKLVGDGTNLYHRIDSEFDSVCPMISWDRPLFTYHAEADYPENLIRHTEGDEKMCPTFLLVWNLVNGLPELVRSHFYSPDFITRMVTNNQVMAVPEHLTVYLKEVLEMKALGGKKTYREACVALTDIKRNFPEGKFVEMHHLCHLRKVLHGGHIVY</sequence>
<gene>
    <name evidence="1" type="ORF">FRACYDRAFT_249745</name>
</gene>
<dbReference type="EMBL" id="KV784380">
    <property type="protein sequence ID" value="OEU08465.1"/>
    <property type="molecule type" value="Genomic_DNA"/>
</dbReference>
<protein>
    <submittedName>
        <fullName evidence="1">Uncharacterized protein</fullName>
    </submittedName>
</protein>
<dbReference type="InParanoid" id="A0A1E7ERD7"/>
<proteinExistence type="predicted"/>
<evidence type="ECO:0000313" key="1">
    <source>
        <dbReference type="EMBL" id="OEU08465.1"/>
    </source>
</evidence>
<dbReference type="AlphaFoldDB" id="A0A1E7ERD7"/>
<keyword evidence="2" id="KW-1185">Reference proteome</keyword>